<name>A0A6A5GEM1_CAERE</name>
<sequence>MKNKLKAKRGGDQWTIAFMGSFQTDRITPKIIGSEESSFPVPLVPVGSSSSVVRDLVVFSFLSFLLPSSSSSRRLLFFRSSSSPRRSRRFSRSRSSRRLLRSPEVLRLRCLLDDNLSDSRSPRRRVSRSRLSSLSRSLLGLLDLDRFLLDPLLSSSSSLTAPNALEASRLRGGCTAIGPGGGKLGLNPPGRPRLRSRPPPKLGGGALAIGVDSMPGGRSDEEDPSTPGGASVNMGSI</sequence>
<dbReference type="RefSeq" id="XP_053581937.1">
    <property type="nucleotide sequence ID" value="XM_053733024.1"/>
</dbReference>
<dbReference type="KEGG" id="crq:GCK72_019444"/>
<comment type="caution">
    <text evidence="2">The sequence shown here is derived from an EMBL/GenBank/DDBJ whole genome shotgun (WGS) entry which is preliminary data.</text>
</comment>
<evidence type="ECO:0000256" key="1">
    <source>
        <dbReference type="SAM" id="MobiDB-lite"/>
    </source>
</evidence>
<dbReference type="GeneID" id="78776790"/>
<dbReference type="AlphaFoldDB" id="A0A6A5GEM1"/>
<proteinExistence type="predicted"/>
<evidence type="ECO:0000313" key="3">
    <source>
        <dbReference type="Proteomes" id="UP000483820"/>
    </source>
</evidence>
<gene>
    <name evidence="2" type="ORF">GCK72_019444</name>
</gene>
<feature type="region of interest" description="Disordered" evidence="1">
    <location>
        <begin position="176"/>
        <end position="237"/>
    </location>
</feature>
<accession>A0A6A5GEM1</accession>
<dbReference type="CTD" id="78776790"/>
<organism evidence="2 3">
    <name type="scientific">Caenorhabditis remanei</name>
    <name type="common">Caenorhabditis vulgaris</name>
    <dbReference type="NCBI Taxonomy" id="31234"/>
    <lineage>
        <taxon>Eukaryota</taxon>
        <taxon>Metazoa</taxon>
        <taxon>Ecdysozoa</taxon>
        <taxon>Nematoda</taxon>
        <taxon>Chromadorea</taxon>
        <taxon>Rhabditida</taxon>
        <taxon>Rhabditina</taxon>
        <taxon>Rhabditomorpha</taxon>
        <taxon>Rhabditoidea</taxon>
        <taxon>Rhabditidae</taxon>
        <taxon>Peloderinae</taxon>
        <taxon>Caenorhabditis</taxon>
    </lineage>
</organism>
<dbReference type="EMBL" id="WUAV01000005">
    <property type="protein sequence ID" value="KAF1752889.1"/>
    <property type="molecule type" value="Genomic_DNA"/>
</dbReference>
<dbReference type="Proteomes" id="UP000483820">
    <property type="component" value="Chromosome V"/>
</dbReference>
<evidence type="ECO:0000313" key="2">
    <source>
        <dbReference type="EMBL" id="KAF1752889.1"/>
    </source>
</evidence>
<protein>
    <submittedName>
        <fullName evidence="2">Uncharacterized protein</fullName>
    </submittedName>
</protein>
<reference evidence="2 3" key="1">
    <citation type="submission" date="2019-12" db="EMBL/GenBank/DDBJ databases">
        <title>Chromosome-level assembly of the Caenorhabditis remanei genome.</title>
        <authorList>
            <person name="Teterina A.A."/>
            <person name="Willis J.H."/>
            <person name="Phillips P.C."/>
        </authorList>
    </citation>
    <scope>NUCLEOTIDE SEQUENCE [LARGE SCALE GENOMIC DNA]</scope>
    <source>
        <strain evidence="2 3">PX506</strain>
        <tissue evidence="2">Whole organism</tissue>
    </source>
</reference>